<organism evidence="4 5">
    <name type="scientific">Meloidogyne incognita</name>
    <name type="common">Southern root-knot nematode worm</name>
    <name type="synonym">Oxyuris incognita</name>
    <dbReference type="NCBI Taxonomy" id="6306"/>
    <lineage>
        <taxon>Eukaryota</taxon>
        <taxon>Metazoa</taxon>
        <taxon>Ecdysozoa</taxon>
        <taxon>Nematoda</taxon>
        <taxon>Chromadorea</taxon>
        <taxon>Rhabditida</taxon>
        <taxon>Tylenchina</taxon>
        <taxon>Tylenchomorpha</taxon>
        <taxon>Tylenchoidea</taxon>
        <taxon>Meloidogynidae</taxon>
        <taxon>Meloidogyninae</taxon>
        <taxon>Meloidogyne</taxon>
        <taxon>Meloidogyne incognita group</taxon>
    </lineage>
</organism>
<feature type="compositionally biased region" description="Polar residues" evidence="2">
    <location>
        <begin position="253"/>
        <end position="263"/>
    </location>
</feature>
<feature type="region of interest" description="Disordered" evidence="2">
    <location>
        <begin position="170"/>
        <end position="202"/>
    </location>
</feature>
<keyword evidence="4" id="KW-1185">Reference proteome</keyword>
<dbReference type="WBParaSite" id="Minc3s01597g25008">
    <property type="protein sequence ID" value="Minc3s01597g25008"/>
    <property type="gene ID" value="Minc3s01597g25008"/>
</dbReference>
<evidence type="ECO:0000313" key="4">
    <source>
        <dbReference type="Proteomes" id="UP000887563"/>
    </source>
</evidence>
<feature type="region of interest" description="Disordered" evidence="2">
    <location>
        <begin position="83"/>
        <end position="129"/>
    </location>
</feature>
<comment type="similarity">
    <text evidence="1">Belongs to the SS18 family.</text>
</comment>
<dbReference type="Pfam" id="PF05030">
    <property type="entry name" value="SSXT"/>
    <property type="match status" value="1"/>
</dbReference>
<proteinExistence type="inferred from homology"/>
<sequence>MSTENNSEVLNNFGSDQTSVKNLLIENGQLIETAATCQRMGRLEESLKCQETLRKNLILLAKLVEPYCGAQIIQEIGPSTTVQQQQVPTPVSTQQQSSTNNSIPPPQQQPESSPQNERTPSQPLINSNISPNQQQLTQQNINQIQQQQQLLQPPQQQQQLYINAQQANMPTNQQQHFSPSQRQQQQQLQPNPVSPQQQQYIQQQRSIPYGIVPPHVYVAQQQPQQHSHNQQNSLMAAPYGFSGQPNALYGGQPTPQGFNPQSSAQAQMYHHHMMQQQQQQQQQNHYQPQVAPSPHSNIQQNSQTSGGIQHQR</sequence>
<dbReference type="AlphaFoldDB" id="A0A914MBT7"/>
<feature type="domain" description="SS18 N-terminal" evidence="3">
    <location>
        <begin position="17"/>
        <end position="66"/>
    </location>
</feature>
<evidence type="ECO:0000259" key="3">
    <source>
        <dbReference type="Pfam" id="PF05030"/>
    </source>
</evidence>
<dbReference type="Proteomes" id="UP000887563">
    <property type="component" value="Unplaced"/>
</dbReference>
<reference evidence="5" key="1">
    <citation type="submission" date="2022-11" db="UniProtKB">
        <authorList>
            <consortium name="WormBaseParasite"/>
        </authorList>
    </citation>
    <scope>IDENTIFICATION</scope>
</reference>
<accession>A0A914MBT7</accession>
<feature type="compositionally biased region" description="Polar residues" evidence="2">
    <location>
        <begin position="294"/>
        <end position="312"/>
    </location>
</feature>
<feature type="region of interest" description="Disordered" evidence="2">
    <location>
        <begin position="245"/>
        <end position="312"/>
    </location>
</feature>
<name>A0A914MBT7_MELIC</name>
<dbReference type="InterPro" id="IPR007726">
    <property type="entry name" value="SS18_N"/>
</dbReference>
<evidence type="ECO:0000256" key="2">
    <source>
        <dbReference type="SAM" id="MobiDB-lite"/>
    </source>
</evidence>
<protein>
    <submittedName>
        <fullName evidence="5">SS18 N-terminal domain-containing protein</fullName>
    </submittedName>
</protein>
<feature type="compositionally biased region" description="Low complexity" evidence="2">
    <location>
        <begin position="173"/>
        <end position="202"/>
    </location>
</feature>
<evidence type="ECO:0000256" key="1">
    <source>
        <dbReference type="ARBA" id="ARBA00007945"/>
    </source>
</evidence>
<feature type="compositionally biased region" description="Low complexity" evidence="2">
    <location>
        <begin position="83"/>
        <end position="102"/>
    </location>
</feature>
<evidence type="ECO:0000313" key="5">
    <source>
        <dbReference type="WBParaSite" id="Minc3s01597g25008"/>
    </source>
</evidence>
<feature type="compositionally biased region" description="Low complexity" evidence="2">
    <location>
        <begin position="264"/>
        <end position="289"/>
    </location>
</feature>
<feature type="compositionally biased region" description="Polar residues" evidence="2">
    <location>
        <begin position="117"/>
        <end position="129"/>
    </location>
</feature>